<evidence type="ECO:0000313" key="3">
    <source>
        <dbReference type="Proteomes" id="UP001275084"/>
    </source>
</evidence>
<dbReference type="PROSITE" id="PS00194">
    <property type="entry name" value="THIOREDOXIN_1"/>
    <property type="match status" value="1"/>
</dbReference>
<feature type="domain" description="Thioredoxin" evidence="1">
    <location>
        <begin position="8"/>
        <end position="49"/>
    </location>
</feature>
<accession>A0AAJ0MCS0</accession>
<dbReference type="Proteomes" id="UP001275084">
    <property type="component" value="Unassembled WGS sequence"/>
</dbReference>
<dbReference type="InterPro" id="IPR017937">
    <property type="entry name" value="Thioredoxin_CS"/>
</dbReference>
<proteinExistence type="predicted"/>
<name>A0AAJ0MCS0_9PEZI</name>
<keyword evidence="3" id="KW-1185">Reference proteome</keyword>
<sequence length="81" mass="8806">MLTPANDSDATFREAIKNNKVLFLDFFATWCGPCKVIAPVVERPITRTPSLAKLTSTCCLLSATSSTCKWLGGPSLDRTQV</sequence>
<protein>
    <recommendedName>
        <fullName evidence="1">Thioredoxin domain-containing protein</fullName>
    </recommendedName>
</protein>
<dbReference type="AlphaFoldDB" id="A0AAJ0MCS0"/>
<dbReference type="InterPro" id="IPR013766">
    <property type="entry name" value="Thioredoxin_domain"/>
</dbReference>
<reference evidence="2" key="2">
    <citation type="submission" date="2023-06" db="EMBL/GenBank/DDBJ databases">
        <authorList>
            <consortium name="Lawrence Berkeley National Laboratory"/>
            <person name="Haridas S."/>
            <person name="Hensen N."/>
            <person name="Bonometti L."/>
            <person name="Westerberg I."/>
            <person name="Brannstrom I.O."/>
            <person name="Guillou S."/>
            <person name="Cros-Aarteil S."/>
            <person name="Calhoun S."/>
            <person name="Kuo A."/>
            <person name="Mondo S."/>
            <person name="Pangilinan J."/>
            <person name="Riley R."/>
            <person name="Labutti K."/>
            <person name="Andreopoulos B."/>
            <person name="Lipzen A."/>
            <person name="Chen C."/>
            <person name="Yanf M."/>
            <person name="Daum C."/>
            <person name="Ng V."/>
            <person name="Clum A."/>
            <person name="Steindorff A."/>
            <person name="Ohm R."/>
            <person name="Martin F."/>
            <person name="Silar P."/>
            <person name="Natvig D."/>
            <person name="Lalanne C."/>
            <person name="Gautier V."/>
            <person name="Ament-Velasquez S.L."/>
            <person name="Kruys A."/>
            <person name="Hutchinson M.I."/>
            <person name="Powell A.J."/>
            <person name="Barry K."/>
            <person name="Miller A.N."/>
            <person name="Grigoriev I.V."/>
            <person name="Debuchy R."/>
            <person name="Gladieux P."/>
            <person name="Thoren M.H."/>
            <person name="Johannesson H."/>
        </authorList>
    </citation>
    <scope>NUCLEOTIDE SEQUENCE</scope>
    <source>
        <strain evidence="2">CBS 955.72</strain>
    </source>
</reference>
<organism evidence="2 3">
    <name type="scientific">Lasiosphaeria hispida</name>
    <dbReference type="NCBI Taxonomy" id="260671"/>
    <lineage>
        <taxon>Eukaryota</taxon>
        <taxon>Fungi</taxon>
        <taxon>Dikarya</taxon>
        <taxon>Ascomycota</taxon>
        <taxon>Pezizomycotina</taxon>
        <taxon>Sordariomycetes</taxon>
        <taxon>Sordariomycetidae</taxon>
        <taxon>Sordariales</taxon>
        <taxon>Lasiosphaeriaceae</taxon>
        <taxon>Lasiosphaeria</taxon>
    </lineage>
</organism>
<dbReference type="CDD" id="cd02947">
    <property type="entry name" value="TRX_family"/>
    <property type="match status" value="1"/>
</dbReference>
<evidence type="ECO:0000313" key="2">
    <source>
        <dbReference type="EMBL" id="KAK3349871.1"/>
    </source>
</evidence>
<dbReference type="InterPro" id="IPR036249">
    <property type="entry name" value="Thioredoxin-like_sf"/>
</dbReference>
<dbReference type="Gene3D" id="3.40.30.10">
    <property type="entry name" value="Glutaredoxin"/>
    <property type="match status" value="1"/>
</dbReference>
<dbReference type="Pfam" id="PF00085">
    <property type="entry name" value="Thioredoxin"/>
    <property type="match status" value="1"/>
</dbReference>
<dbReference type="EMBL" id="JAUIQD010000005">
    <property type="protein sequence ID" value="KAK3349871.1"/>
    <property type="molecule type" value="Genomic_DNA"/>
</dbReference>
<comment type="caution">
    <text evidence="2">The sequence shown here is derived from an EMBL/GenBank/DDBJ whole genome shotgun (WGS) entry which is preliminary data.</text>
</comment>
<dbReference type="SUPFAM" id="SSF52833">
    <property type="entry name" value="Thioredoxin-like"/>
    <property type="match status" value="1"/>
</dbReference>
<reference evidence="2" key="1">
    <citation type="journal article" date="2023" name="Mol. Phylogenet. Evol.">
        <title>Genome-scale phylogeny and comparative genomics of the fungal order Sordariales.</title>
        <authorList>
            <person name="Hensen N."/>
            <person name="Bonometti L."/>
            <person name="Westerberg I."/>
            <person name="Brannstrom I.O."/>
            <person name="Guillou S."/>
            <person name="Cros-Aarteil S."/>
            <person name="Calhoun S."/>
            <person name="Haridas S."/>
            <person name="Kuo A."/>
            <person name="Mondo S."/>
            <person name="Pangilinan J."/>
            <person name="Riley R."/>
            <person name="LaButti K."/>
            <person name="Andreopoulos B."/>
            <person name="Lipzen A."/>
            <person name="Chen C."/>
            <person name="Yan M."/>
            <person name="Daum C."/>
            <person name="Ng V."/>
            <person name="Clum A."/>
            <person name="Steindorff A."/>
            <person name="Ohm R.A."/>
            <person name="Martin F."/>
            <person name="Silar P."/>
            <person name="Natvig D.O."/>
            <person name="Lalanne C."/>
            <person name="Gautier V."/>
            <person name="Ament-Velasquez S.L."/>
            <person name="Kruys A."/>
            <person name="Hutchinson M.I."/>
            <person name="Powell A.J."/>
            <person name="Barry K."/>
            <person name="Miller A.N."/>
            <person name="Grigoriev I.V."/>
            <person name="Debuchy R."/>
            <person name="Gladieux P."/>
            <person name="Hiltunen Thoren M."/>
            <person name="Johannesson H."/>
        </authorList>
    </citation>
    <scope>NUCLEOTIDE SEQUENCE</scope>
    <source>
        <strain evidence="2">CBS 955.72</strain>
    </source>
</reference>
<gene>
    <name evidence="2" type="ORF">B0T25DRAFT_549110</name>
</gene>
<evidence type="ECO:0000259" key="1">
    <source>
        <dbReference type="Pfam" id="PF00085"/>
    </source>
</evidence>